<feature type="region of interest" description="Disordered" evidence="3">
    <location>
        <begin position="472"/>
        <end position="492"/>
    </location>
</feature>
<evidence type="ECO:0000313" key="5">
    <source>
        <dbReference type="EMBL" id="TEB33378.1"/>
    </source>
</evidence>
<dbReference type="PANTHER" id="PTHR23030">
    <property type="entry name" value="PCD6 INTERACTING PROTEIN-RELATED"/>
    <property type="match status" value="1"/>
</dbReference>
<accession>A0A4Y7THJ0</accession>
<proteinExistence type="inferred from homology"/>
<dbReference type="Pfam" id="PF03097">
    <property type="entry name" value="BRO1"/>
    <property type="match status" value="1"/>
</dbReference>
<dbReference type="Proteomes" id="UP000298030">
    <property type="component" value="Unassembled WGS sequence"/>
</dbReference>
<evidence type="ECO:0000256" key="1">
    <source>
        <dbReference type="ARBA" id="ARBA00038154"/>
    </source>
</evidence>
<evidence type="ECO:0000256" key="2">
    <source>
        <dbReference type="SAM" id="Coils"/>
    </source>
</evidence>
<sequence>MSNLLAVPFKKTYQVDIKAATDNFIANHAGAHPEEFKDDIKEWQHLRNDGSGGAVHENKIQSALLYHAQLVSILAKLPNDIQLSIPYAPAFTPAAVPVSLNSLVFERASVLFNLAALYSQLATQEDRSSAEGIKRATTNYQLAAGTFSYLKAFVLPKLVVPHDEDSPIDLSDGFISGLELLMLSQAQECSWQLARLNQYKNSLIAKISARVAELYGSAYEAFTHASHPVKGHLPSEWLPHIQVKSLHFTAAAQYRKSKDEIESGNNYGVELARLNLAQENVKRAYDIARRAKVSTHVLHDTQSLMEGVEKDVVRARRDNDLIYHKDVPAASSLAEIQGTNIAKATVPQGLSNPEETLGSKRPLFYELVGWGAREAINIYTHRKEDLIQTKIVDASRELQDSADEQLRKLNLPASLEALERPIGLPPSLLKKAEEVRLENGPDKIEASLEDVEMLANRDNSILEEALDVLDTEASEDEATRKEYPISRPPSHEANAELTNKAHRYRQILSQAKDSDEVVRQKWYEWEDHIRQLTEDEATLEQLIPSTTQSRATRSTPESRATAKLAQSLRNRLEDLEALHRDRAQLVRRAKATAENDDVQQRVTKAATGFEKLADLDPAMFEDILDQELAKYDRYLVDMEEQSKRVEEALEKIKSDNAAFVKSRKDDPRVKEREVALQQLDAAYFKYREIERNLDEGNKFYNDLADILIQFKEVCKGWSYQRNQELHSLTKRMQSLSIDRSLLPPLPHMLHLYLPNPHHRASPPTSLSRKAPVGRSGLGKLPAFTSADWEFEEMELPPGPKDKK</sequence>
<dbReference type="Gene3D" id="1.20.140.50">
    <property type="entry name" value="alix/aip1 like domains"/>
    <property type="match status" value="1"/>
</dbReference>
<dbReference type="EMBL" id="QPFP01000012">
    <property type="protein sequence ID" value="TEB33378.1"/>
    <property type="molecule type" value="Genomic_DNA"/>
</dbReference>
<evidence type="ECO:0000259" key="4">
    <source>
        <dbReference type="PROSITE" id="PS51180"/>
    </source>
</evidence>
<comment type="similarity">
    <text evidence="1">Belongs to the palA/RIM20 family.</text>
</comment>
<reference evidence="5 6" key="1">
    <citation type="journal article" date="2019" name="Nat. Ecol. Evol.">
        <title>Megaphylogeny resolves global patterns of mushroom evolution.</title>
        <authorList>
            <person name="Varga T."/>
            <person name="Krizsan K."/>
            <person name="Foldi C."/>
            <person name="Dima B."/>
            <person name="Sanchez-Garcia M."/>
            <person name="Sanchez-Ramirez S."/>
            <person name="Szollosi G.J."/>
            <person name="Szarkandi J.G."/>
            <person name="Papp V."/>
            <person name="Albert L."/>
            <person name="Andreopoulos W."/>
            <person name="Angelini C."/>
            <person name="Antonin V."/>
            <person name="Barry K.W."/>
            <person name="Bougher N.L."/>
            <person name="Buchanan P."/>
            <person name="Buyck B."/>
            <person name="Bense V."/>
            <person name="Catcheside P."/>
            <person name="Chovatia M."/>
            <person name="Cooper J."/>
            <person name="Damon W."/>
            <person name="Desjardin D."/>
            <person name="Finy P."/>
            <person name="Geml J."/>
            <person name="Haridas S."/>
            <person name="Hughes K."/>
            <person name="Justo A."/>
            <person name="Karasinski D."/>
            <person name="Kautmanova I."/>
            <person name="Kiss B."/>
            <person name="Kocsube S."/>
            <person name="Kotiranta H."/>
            <person name="LaButti K.M."/>
            <person name="Lechner B.E."/>
            <person name="Liimatainen K."/>
            <person name="Lipzen A."/>
            <person name="Lukacs Z."/>
            <person name="Mihaltcheva S."/>
            <person name="Morgado L.N."/>
            <person name="Niskanen T."/>
            <person name="Noordeloos M.E."/>
            <person name="Ohm R.A."/>
            <person name="Ortiz-Santana B."/>
            <person name="Ovrebo C."/>
            <person name="Racz N."/>
            <person name="Riley R."/>
            <person name="Savchenko A."/>
            <person name="Shiryaev A."/>
            <person name="Soop K."/>
            <person name="Spirin V."/>
            <person name="Szebenyi C."/>
            <person name="Tomsovsky M."/>
            <person name="Tulloss R.E."/>
            <person name="Uehling J."/>
            <person name="Grigoriev I.V."/>
            <person name="Vagvolgyi C."/>
            <person name="Papp T."/>
            <person name="Martin F.M."/>
            <person name="Miettinen O."/>
            <person name="Hibbett D.S."/>
            <person name="Nagy L.G."/>
        </authorList>
    </citation>
    <scope>NUCLEOTIDE SEQUENCE [LARGE SCALE GENOMIC DNA]</scope>
    <source>
        <strain evidence="5 6">FP101781</strain>
    </source>
</reference>
<dbReference type="SMART" id="SM01041">
    <property type="entry name" value="BRO1"/>
    <property type="match status" value="1"/>
</dbReference>
<feature type="region of interest" description="Disordered" evidence="3">
    <location>
        <begin position="756"/>
        <end position="777"/>
    </location>
</feature>
<feature type="compositionally biased region" description="Basic and acidic residues" evidence="3">
    <location>
        <begin position="477"/>
        <end position="492"/>
    </location>
</feature>
<dbReference type="CDD" id="cd09241">
    <property type="entry name" value="BRO1_ScRim20-like"/>
    <property type="match status" value="1"/>
</dbReference>
<dbReference type="Pfam" id="PF13949">
    <property type="entry name" value="ALIX_LYPXL_bnd"/>
    <property type="match status" value="1"/>
</dbReference>
<protein>
    <submittedName>
        <fullName evidence="5">pH-response regulator</fullName>
    </submittedName>
</protein>
<dbReference type="Gene3D" id="1.25.40.280">
    <property type="entry name" value="alix/aip1 like domains"/>
    <property type="match status" value="1"/>
</dbReference>
<dbReference type="InterPro" id="IPR038499">
    <property type="entry name" value="BRO1_sf"/>
</dbReference>
<feature type="domain" description="BRO1" evidence="4">
    <location>
        <begin position="3"/>
        <end position="406"/>
    </location>
</feature>
<name>A0A4Y7THJ0_COPMI</name>
<dbReference type="Gene3D" id="1.20.120.560">
    <property type="entry name" value="alix/aip1 in complex with the ypdl late domain"/>
    <property type="match status" value="1"/>
</dbReference>
<evidence type="ECO:0000313" key="6">
    <source>
        <dbReference type="Proteomes" id="UP000298030"/>
    </source>
</evidence>
<comment type="caution">
    <text evidence="5">The sequence shown here is derived from an EMBL/GenBank/DDBJ whole genome shotgun (WGS) entry which is preliminary data.</text>
</comment>
<dbReference type="PANTHER" id="PTHR23030:SF39">
    <property type="entry name" value="PROGRAMMED CELL DEATH 6-INTERACTING PROTEIN"/>
    <property type="match status" value="1"/>
</dbReference>
<evidence type="ECO:0000256" key="3">
    <source>
        <dbReference type="SAM" id="MobiDB-lite"/>
    </source>
</evidence>
<dbReference type="InterPro" id="IPR025304">
    <property type="entry name" value="ALIX_V_dom"/>
</dbReference>
<dbReference type="STRING" id="71717.A0A4Y7THJ0"/>
<dbReference type="OrthoDB" id="64867at2759"/>
<organism evidence="5 6">
    <name type="scientific">Coprinellus micaceus</name>
    <name type="common">Glistening ink-cap mushroom</name>
    <name type="synonym">Coprinus micaceus</name>
    <dbReference type="NCBI Taxonomy" id="71717"/>
    <lineage>
        <taxon>Eukaryota</taxon>
        <taxon>Fungi</taxon>
        <taxon>Dikarya</taxon>
        <taxon>Basidiomycota</taxon>
        <taxon>Agaricomycotina</taxon>
        <taxon>Agaricomycetes</taxon>
        <taxon>Agaricomycetidae</taxon>
        <taxon>Agaricales</taxon>
        <taxon>Agaricineae</taxon>
        <taxon>Psathyrellaceae</taxon>
        <taxon>Coprinellus</taxon>
    </lineage>
</organism>
<feature type="coiled-coil region" evidence="2">
    <location>
        <begin position="631"/>
        <end position="658"/>
    </location>
</feature>
<gene>
    <name evidence="5" type="ORF">FA13DRAFT_1627107</name>
</gene>
<dbReference type="InterPro" id="IPR004328">
    <property type="entry name" value="BRO1_dom"/>
</dbReference>
<dbReference type="GO" id="GO:0005768">
    <property type="term" value="C:endosome"/>
    <property type="evidence" value="ECO:0007669"/>
    <property type="project" value="TreeGrafter"/>
</dbReference>
<dbReference type="PROSITE" id="PS51180">
    <property type="entry name" value="BRO1"/>
    <property type="match status" value="1"/>
</dbReference>
<keyword evidence="6" id="KW-1185">Reference proteome</keyword>
<dbReference type="AlphaFoldDB" id="A0A4Y7THJ0"/>
<keyword evidence="2" id="KW-0175">Coiled coil</keyword>